<proteinExistence type="predicted"/>
<evidence type="ECO:0000313" key="6">
    <source>
        <dbReference type="Proteomes" id="UP000183496"/>
    </source>
</evidence>
<dbReference type="Pfam" id="PF12833">
    <property type="entry name" value="HTH_18"/>
    <property type="match status" value="1"/>
</dbReference>
<name>A0AAJ4W5G9_MYRPR</name>
<dbReference type="InterPro" id="IPR037923">
    <property type="entry name" value="HTH-like"/>
</dbReference>
<dbReference type="Gene3D" id="1.10.10.60">
    <property type="entry name" value="Homeodomain-like"/>
    <property type="match status" value="1"/>
</dbReference>
<evidence type="ECO:0000313" key="5">
    <source>
        <dbReference type="EMBL" id="SER24756.1"/>
    </source>
</evidence>
<organism evidence="5 6">
    <name type="scientific">Myroides profundi</name>
    <dbReference type="NCBI Taxonomy" id="480520"/>
    <lineage>
        <taxon>Bacteria</taxon>
        <taxon>Pseudomonadati</taxon>
        <taxon>Bacteroidota</taxon>
        <taxon>Flavobacteriia</taxon>
        <taxon>Flavobacteriales</taxon>
        <taxon>Flavobacteriaceae</taxon>
        <taxon>Myroides</taxon>
    </lineage>
</organism>
<dbReference type="PROSITE" id="PS01124">
    <property type="entry name" value="HTH_ARAC_FAMILY_2"/>
    <property type="match status" value="1"/>
</dbReference>
<dbReference type="PANTHER" id="PTHR43280:SF32">
    <property type="entry name" value="TRANSCRIPTIONAL REGULATORY PROTEIN"/>
    <property type="match status" value="1"/>
</dbReference>
<sequence length="293" mass="34077">MSLFLTLDYLYELHELDSSLKGDGVFIVDHTNLPIVDYAYQKHQFEGLLFGFVLKGKMTAQVHFLEYEVKAGEVIIALPHLMIDVVEESDDAEVITIGLSLDFISSIPSLWEFVTDDQIRWNPKIKFFEKEDSLERQFLAYLQQFYHKENSVKKNEILRYHILALFNMVIESYASLSVKNPVVKEGSHDIIDRFYTSITEHAIKHREVGFYADKLHLTPQYLTTLLKQKTGKSVLKWIDHMVVLYAKSLLKTTELSIKEISHELHFNDASLFCRHFKRNTGISPQQFRKNASV</sequence>
<protein>
    <submittedName>
        <fullName evidence="5">AraC-type DNA-binding protein</fullName>
    </submittedName>
</protein>
<reference evidence="5 6" key="1">
    <citation type="submission" date="2016-10" db="EMBL/GenBank/DDBJ databases">
        <authorList>
            <person name="Varghese N."/>
            <person name="Submissions S."/>
        </authorList>
    </citation>
    <scope>NUCLEOTIDE SEQUENCE [LARGE SCALE GENOMIC DNA]</scope>
    <source>
        <strain evidence="6">DSM 19823 / KCTC 23066 / CCTCC M 208030 / D25</strain>
    </source>
</reference>
<evidence type="ECO:0000259" key="4">
    <source>
        <dbReference type="PROSITE" id="PS01124"/>
    </source>
</evidence>
<dbReference type="GO" id="GO:0003700">
    <property type="term" value="F:DNA-binding transcription factor activity"/>
    <property type="evidence" value="ECO:0007669"/>
    <property type="project" value="InterPro"/>
</dbReference>
<feature type="domain" description="HTH araC/xylS-type" evidence="4">
    <location>
        <begin position="192"/>
        <end position="290"/>
    </location>
</feature>
<dbReference type="InterPro" id="IPR018060">
    <property type="entry name" value="HTH_AraC"/>
</dbReference>
<accession>A0AAJ4W5G9</accession>
<comment type="caution">
    <text evidence="5">The sequence shown here is derived from an EMBL/GenBank/DDBJ whole genome shotgun (WGS) entry which is preliminary data.</text>
</comment>
<dbReference type="InterPro" id="IPR009057">
    <property type="entry name" value="Homeodomain-like_sf"/>
</dbReference>
<dbReference type="Proteomes" id="UP000183496">
    <property type="component" value="Unassembled WGS sequence"/>
</dbReference>
<keyword evidence="3" id="KW-0804">Transcription</keyword>
<dbReference type="PANTHER" id="PTHR43280">
    <property type="entry name" value="ARAC-FAMILY TRANSCRIPTIONAL REGULATOR"/>
    <property type="match status" value="1"/>
</dbReference>
<dbReference type="GO" id="GO:0043565">
    <property type="term" value="F:sequence-specific DNA binding"/>
    <property type="evidence" value="ECO:0007669"/>
    <property type="project" value="InterPro"/>
</dbReference>
<dbReference type="AlphaFoldDB" id="A0AAJ4W5G9"/>
<evidence type="ECO:0000256" key="3">
    <source>
        <dbReference type="ARBA" id="ARBA00023163"/>
    </source>
</evidence>
<keyword evidence="1" id="KW-0805">Transcription regulation</keyword>
<dbReference type="SMART" id="SM00342">
    <property type="entry name" value="HTH_ARAC"/>
    <property type="match status" value="1"/>
</dbReference>
<keyword evidence="2 5" id="KW-0238">DNA-binding</keyword>
<dbReference type="RefSeq" id="WP_041892235.1">
    <property type="nucleotide sequence ID" value="NZ_CP010817.1"/>
</dbReference>
<dbReference type="SUPFAM" id="SSF51215">
    <property type="entry name" value="Regulatory protein AraC"/>
    <property type="match status" value="1"/>
</dbReference>
<evidence type="ECO:0000256" key="2">
    <source>
        <dbReference type="ARBA" id="ARBA00023125"/>
    </source>
</evidence>
<gene>
    <name evidence="5" type="ORF">SAMN04488089_111119</name>
</gene>
<keyword evidence="6" id="KW-1185">Reference proteome</keyword>
<evidence type="ECO:0000256" key="1">
    <source>
        <dbReference type="ARBA" id="ARBA00023015"/>
    </source>
</evidence>
<dbReference type="SUPFAM" id="SSF46689">
    <property type="entry name" value="Homeodomain-like"/>
    <property type="match status" value="1"/>
</dbReference>
<dbReference type="EMBL" id="FOFY01000011">
    <property type="protein sequence ID" value="SER24756.1"/>
    <property type="molecule type" value="Genomic_DNA"/>
</dbReference>
<dbReference type="KEGG" id="mpw:MPR_2058"/>